<gene>
    <name evidence="7" type="ORF">KDL01_02555</name>
</gene>
<dbReference type="NCBIfam" id="TIGR00254">
    <property type="entry name" value="GGDEF"/>
    <property type="match status" value="1"/>
</dbReference>
<dbReference type="EMBL" id="JAGSOG010000006">
    <property type="protein sequence ID" value="MBR7832121.1"/>
    <property type="molecule type" value="Genomic_DNA"/>
</dbReference>
<evidence type="ECO:0000259" key="5">
    <source>
        <dbReference type="PROSITE" id="PS50883"/>
    </source>
</evidence>
<dbReference type="RefSeq" id="WP_212526655.1">
    <property type="nucleotide sequence ID" value="NZ_JAGSOG010000006.1"/>
</dbReference>
<organism evidence="7 8">
    <name type="scientific">Actinospica durhamensis</name>
    <dbReference type="NCBI Taxonomy" id="1508375"/>
    <lineage>
        <taxon>Bacteria</taxon>
        <taxon>Bacillati</taxon>
        <taxon>Actinomycetota</taxon>
        <taxon>Actinomycetes</taxon>
        <taxon>Catenulisporales</taxon>
        <taxon>Actinospicaceae</taxon>
        <taxon>Actinospica</taxon>
    </lineage>
</organism>
<dbReference type="SUPFAM" id="SSF55073">
    <property type="entry name" value="Nucleotide cyclase"/>
    <property type="match status" value="1"/>
</dbReference>
<protein>
    <submittedName>
        <fullName evidence="7">EAL domain-containing protein</fullName>
    </submittedName>
</protein>
<sequence length="908" mass="96981">MGIRAGLPLRSTSATVGALLGCAAVLIGCYFAAPQWRALWWALLGAVAVAAVLVGVRRHRPRARAPWLLLAGALAAEAAGDLAYHFSGGHVGGRVPFPSWADAFYLGVYPLAVTGLVGFARRDPPEYSTGTLLDVLIVSTGLAAATWSIFVLPYARLPHLTSFERAILIAYLAADAVLLALALRLPLAGRLRSLPVALLLVGVLGLLSSDAIYGLAQLHPSWTPGLGADLGWAAFFVCIGAAALCPSMKDVGEPPTRRPWALTAPRTWIVLLWCAALIGPALLLLDAGHASRRDEQFLAGYCVVLFGLVFARLVKAMNAWQQTLRRRESEAYFQALVADTSDAIFIAGQDGALRYASPAAVRLLGEVPSGTAISEIFSGEDKPRVAEELAEILGEESTPTAESTGTGTGTETGESALPSSVTVTAADGRPVTAQSRWSDLREDPSVSGIVLTLHDVTEQQRLQDELRRQATTDPLTGLVNRAGLRDLPTSASPDASAPPVGGLILLDLDDFKEVNDTLGHPIGDELLIGVARRLAGSVRPEDAVARLGGDEFAVLLGQGSNEEHEAIARRLIAAFDPTFDTTAGPLRAAASAGLAVTDGEPADLDLLLRNADLALYEAKEEGKHTWKRYRSTLHDAAVNRSELRTALDEALRHGGLAVWYQPSVRLDTALISGFEALVRWPHPTRGLLAPDTFIPLAEQTGQILQIGTQVLRTAVAQGIGWNAESASGCYIGINVSVHQLRDQDFVDAVRDVLADTPIPQGRVVFEITETVLLDQDDVGIAASLHAFRDLGASIALDDFGTGYAALSSLHTLPVDFIKIDKSFTNELRRSARMRRIVQGLITLTGELDIRCVAEGVETLEEHEILRDMGCRAAQGYLYAAAMPAEQATQLWQAGRPMIRDADRQAGPN</sequence>
<dbReference type="Gene3D" id="3.20.20.450">
    <property type="entry name" value="EAL domain"/>
    <property type="match status" value="1"/>
</dbReference>
<dbReference type="SUPFAM" id="SSF55785">
    <property type="entry name" value="PYP-like sensor domain (PAS domain)"/>
    <property type="match status" value="1"/>
</dbReference>
<feature type="transmembrane region" description="Helical" evidence="2">
    <location>
        <begin position="39"/>
        <end position="56"/>
    </location>
</feature>
<feature type="transmembrane region" description="Helical" evidence="2">
    <location>
        <begin position="132"/>
        <end position="154"/>
    </location>
</feature>
<feature type="transmembrane region" description="Helical" evidence="2">
    <location>
        <begin position="99"/>
        <end position="120"/>
    </location>
</feature>
<evidence type="ECO:0000256" key="1">
    <source>
        <dbReference type="SAM" id="MobiDB-lite"/>
    </source>
</evidence>
<dbReference type="InterPro" id="IPR052155">
    <property type="entry name" value="Biofilm_reg_signaling"/>
</dbReference>
<dbReference type="NCBIfam" id="TIGR00229">
    <property type="entry name" value="sensory_box"/>
    <property type="match status" value="1"/>
</dbReference>
<dbReference type="PANTHER" id="PTHR44757">
    <property type="entry name" value="DIGUANYLATE CYCLASE DGCP"/>
    <property type="match status" value="1"/>
</dbReference>
<dbReference type="CDD" id="cd01948">
    <property type="entry name" value="EAL"/>
    <property type="match status" value="1"/>
</dbReference>
<feature type="region of interest" description="Disordered" evidence="1">
    <location>
        <begin position="394"/>
        <end position="417"/>
    </location>
</feature>
<dbReference type="InterPro" id="IPR035919">
    <property type="entry name" value="EAL_sf"/>
</dbReference>
<dbReference type="Gene3D" id="3.30.70.270">
    <property type="match status" value="1"/>
</dbReference>
<dbReference type="Proteomes" id="UP000675781">
    <property type="component" value="Unassembled WGS sequence"/>
</dbReference>
<dbReference type="AlphaFoldDB" id="A0A941IRB3"/>
<feature type="domain" description="EAL" evidence="5">
    <location>
        <begin position="640"/>
        <end position="895"/>
    </location>
</feature>
<dbReference type="SMART" id="SM00267">
    <property type="entry name" value="GGDEF"/>
    <property type="match status" value="1"/>
</dbReference>
<feature type="compositionally biased region" description="Low complexity" evidence="1">
    <location>
        <begin position="395"/>
        <end position="415"/>
    </location>
</feature>
<feature type="transmembrane region" description="Helical" evidence="2">
    <location>
        <begin position="166"/>
        <end position="185"/>
    </location>
</feature>
<dbReference type="Pfam" id="PF00990">
    <property type="entry name" value="GGDEF"/>
    <property type="match status" value="1"/>
</dbReference>
<comment type="caution">
    <text evidence="7">The sequence shown here is derived from an EMBL/GenBank/DDBJ whole genome shotgun (WGS) entry which is preliminary data.</text>
</comment>
<dbReference type="Pfam" id="PF00563">
    <property type="entry name" value="EAL"/>
    <property type="match status" value="1"/>
</dbReference>
<feature type="domain" description="GGDEF" evidence="6">
    <location>
        <begin position="499"/>
        <end position="631"/>
    </location>
</feature>
<dbReference type="InterPro" id="IPR000014">
    <property type="entry name" value="PAS"/>
</dbReference>
<dbReference type="PROSITE" id="PS50883">
    <property type="entry name" value="EAL"/>
    <property type="match status" value="1"/>
</dbReference>
<feature type="transmembrane region" description="Helical" evidence="2">
    <location>
        <begin position="268"/>
        <end position="285"/>
    </location>
</feature>
<dbReference type="InterPro" id="IPR043128">
    <property type="entry name" value="Rev_trsase/Diguanyl_cyclase"/>
</dbReference>
<feature type="transmembrane region" description="Helical" evidence="2">
    <location>
        <begin position="12"/>
        <end position="33"/>
    </location>
</feature>
<feature type="transmembrane region" description="Helical" evidence="2">
    <location>
        <begin position="68"/>
        <end position="87"/>
    </location>
</feature>
<reference evidence="7" key="1">
    <citation type="submission" date="2021-04" db="EMBL/GenBank/DDBJ databases">
        <title>Genome based classification of Actinospica acidithermotolerans sp. nov., an actinobacterium isolated from an Indonesian hot spring.</title>
        <authorList>
            <person name="Kusuma A.B."/>
            <person name="Putra K.E."/>
            <person name="Nafisah S."/>
            <person name="Loh J."/>
            <person name="Nouioui I."/>
            <person name="Goodfellow M."/>
        </authorList>
    </citation>
    <scope>NUCLEOTIDE SEQUENCE</scope>
    <source>
        <strain evidence="7">CSCA 57</strain>
    </source>
</reference>
<dbReference type="PANTHER" id="PTHR44757:SF2">
    <property type="entry name" value="BIOFILM ARCHITECTURE MAINTENANCE PROTEIN MBAA"/>
    <property type="match status" value="1"/>
</dbReference>
<feature type="transmembrane region" description="Helical" evidence="2">
    <location>
        <begin position="197"/>
        <end position="218"/>
    </location>
</feature>
<feature type="domain" description="PAS" evidence="3">
    <location>
        <begin position="329"/>
        <end position="365"/>
    </location>
</feature>
<evidence type="ECO:0000313" key="8">
    <source>
        <dbReference type="Proteomes" id="UP000675781"/>
    </source>
</evidence>
<evidence type="ECO:0000256" key="2">
    <source>
        <dbReference type="SAM" id="Phobius"/>
    </source>
</evidence>
<keyword evidence="2" id="KW-0472">Membrane</keyword>
<dbReference type="InterPro" id="IPR029787">
    <property type="entry name" value="Nucleotide_cyclase"/>
</dbReference>
<name>A0A941IRB3_9ACTN</name>
<accession>A0A941IRB3</accession>
<proteinExistence type="predicted"/>
<dbReference type="CDD" id="cd01949">
    <property type="entry name" value="GGDEF"/>
    <property type="match status" value="1"/>
</dbReference>
<dbReference type="SMART" id="SM00052">
    <property type="entry name" value="EAL"/>
    <property type="match status" value="1"/>
</dbReference>
<dbReference type="PROSITE" id="PS50112">
    <property type="entry name" value="PAS"/>
    <property type="match status" value="1"/>
</dbReference>
<evidence type="ECO:0000259" key="6">
    <source>
        <dbReference type="PROSITE" id="PS50887"/>
    </source>
</evidence>
<dbReference type="InterPro" id="IPR000700">
    <property type="entry name" value="PAS-assoc_C"/>
</dbReference>
<keyword evidence="2" id="KW-1133">Transmembrane helix</keyword>
<keyword evidence="2" id="KW-0812">Transmembrane</keyword>
<dbReference type="SUPFAM" id="SSF141868">
    <property type="entry name" value="EAL domain-like"/>
    <property type="match status" value="1"/>
</dbReference>
<dbReference type="CDD" id="cd00130">
    <property type="entry name" value="PAS"/>
    <property type="match status" value="1"/>
</dbReference>
<dbReference type="PROSITE" id="PS50887">
    <property type="entry name" value="GGDEF"/>
    <property type="match status" value="1"/>
</dbReference>
<evidence type="ECO:0000259" key="4">
    <source>
        <dbReference type="PROSITE" id="PS50113"/>
    </source>
</evidence>
<dbReference type="InterPro" id="IPR000160">
    <property type="entry name" value="GGDEF_dom"/>
</dbReference>
<dbReference type="PROSITE" id="PS50113">
    <property type="entry name" value="PAC"/>
    <property type="match status" value="1"/>
</dbReference>
<feature type="transmembrane region" description="Helical" evidence="2">
    <location>
        <begin position="230"/>
        <end position="247"/>
    </location>
</feature>
<evidence type="ECO:0000313" key="7">
    <source>
        <dbReference type="EMBL" id="MBR7832121.1"/>
    </source>
</evidence>
<evidence type="ECO:0000259" key="3">
    <source>
        <dbReference type="PROSITE" id="PS50112"/>
    </source>
</evidence>
<dbReference type="SMART" id="SM00091">
    <property type="entry name" value="PAS"/>
    <property type="match status" value="1"/>
</dbReference>
<feature type="domain" description="PAC" evidence="4">
    <location>
        <begin position="417"/>
        <end position="468"/>
    </location>
</feature>
<dbReference type="InterPro" id="IPR001633">
    <property type="entry name" value="EAL_dom"/>
</dbReference>
<dbReference type="PROSITE" id="PS51257">
    <property type="entry name" value="PROKAR_LIPOPROTEIN"/>
    <property type="match status" value="1"/>
</dbReference>
<dbReference type="InterPro" id="IPR035965">
    <property type="entry name" value="PAS-like_dom_sf"/>
</dbReference>
<dbReference type="Gene3D" id="3.30.450.20">
    <property type="entry name" value="PAS domain"/>
    <property type="match status" value="1"/>
</dbReference>
<keyword evidence="8" id="KW-1185">Reference proteome</keyword>